<dbReference type="Pfam" id="PF00528">
    <property type="entry name" value="BPD_transp_1"/>
    <property type="match status" value="1"/>
</dbReference>
<dbReference type="Proteomes" id="UP000261023">
    <property type="component" value="Unassembled WGS sequence"/>
</dbReference>
<evidence type="ECO:0000256" key="6">
    <source>
        <dbReference type="ARBA" id="ARBA00023136"/>
    </source>
</evidence>
<evidence type="ECO:0000313" key="11">
    <source>
        <dbReference type="EMBL" id="RGI98128.1"/>
    </source>
</evidence>
<evidence type="ECO:0000256" key="1">
    <source>
        <dbReference type="ARBA" id="ARBA00004651"/>
    </source>
</evidence>
<feature type="transmembrane region" description="Helical" evidence="7">
    <location>
        <begin position="88"/>
        <end position="109"/>
    </location>
</feature>
<feature type="transmembrane region" description="Helical" evidence="7">
    <location>
        <begin position="121"/>
        <end position="140"/>
    </location>
</feature>
<dbReference type="RefSeq" id="WP_025530648.1">
    <property type="nucleotide sequence ID" value="NZ_CABIXC010000002.1"/>
</dbReference>
<dbReference type="EMBL" id="CYZE01000002">
    <property type="protein sequence ID" value="CUN76470.1"/>
    <property type="molecule type" value="Genomic_DNA"/>
</dbReference>
<dbReference type="InterPro" id="IPR000515">
    <property type="entry name" value="MetI-like"/>
</dbReference>
<dbReference type="Proteomes" id="UP000263014">
    <property type="component" value="Unassembled WGS sequence"/>
</dbReference>
<dbReference type="CDD" id="cd06261">
    <property type="entry name" value="TM_PBP2"/>
    <property type="match status" value="1"/>
</dbReference>
<gene>
    <name evidence="9" type="primary">ycjO_6</name>
    <name evidence="10" type="ORF">DWX31_29820</name>
    <name evidence="11" type="ORF">DXD79_26480</name>
    <name evidence="9" type="ORF">ERS852407_01030</name>
</gene>
<evidence type="ECO:0000256" key="5">
    <source>
        <dbReference type="ARBA" id="ARBA00022989"/>
    </source>
</evidence>
<keyword evidence="6 7" id="KW-0472">Membrane</keyword>
<keyword evidence="2 7" id="KW-0813">Transport</keyword>
<dbReference type="InterPro" id="IPR050809">
    <property type="entry name" value="UgpAE/MalFG_permease"/>
</dbReference>
<protein>
    <submittedName>
        <fullName evidence="9">ABC-type polysaccharide transport system, permease component</fullName>
    </submittedName>
    <submittedName>
        <fullName evidence="10">Sugar ABC transporter permease</fullName>
    </submittedName>
</protein>
<dbReference type="Proteomes" id="UP000095651">
    <property type="component" value="Unassembled WGS sequence"/>
</dbReference>
<comment type="subcellular location">
    <subcellularLocation>
        <location evidence="1 7">Cell membrane</location>
        <topology evidence="1 7">Multi-pass membrane protein</topology>
    </subcellularLocation>
</comment>
<organism evidence="9 12">
    <name type="scientific">Hungatella hathewayi</name>
    <dbReference type="NCBI Taxonomy" id="154046"/>
    <lineage>
        <taxon>Bacteria</taxon>
        <taxon>Bacillati</taxon>
        <taxon>Bacillota</taxon>
        <taxon>Clostridia</taxon>
        <taxon>Lachnospirales</taxon>
        <taxon>Lachnospiraceae</taxon>
        <taxon>Hungatella</taxon>
    </lineage>
</organism>
<evidence type="ECO:0000256" key="2">
    <source>
        <dbReference type="ARBA" id="ARBA00022448"/>
    </source>
</evidence>
<evidence type="ECO:0000313" key="13">
    <source>
        <dbReference type="Proteomes" id="UP000261023"/>
    </source>
</evidence>
<dbReference type="PANTHER" id="PTHR43227:SF11">
    <property type="entry name" value="BLL4140 PROTEIN"/>
    <property type="match status" value="1"/>
</dbReference>
<dbReference type="OrthoDB" id="384651at2"/>
<keyword evidence="5 7" id="KW-1133">Transmembrane helix</keyword>
<feature type="transmembrane region" description="Helical" evidence="7">
    <location>
        <begin position="226"/>
        <end position="247"/>
    </location>
</feature>
<reference evidence="9 12" key="1">
    <citation type="submission" date="2015-09" db="EMBL/GenBank/DDBJ databases">
        <authorList>
            <consortium name="Pathogen Informatics"/>
        </authorList>
    </citation>
    <scope>NUCLEOTIDE SEQUENCE [LARGE SCALE GENOMIC DNA]</scope>
    <source>
        <strain evidence="9 12">2789STDY5608850</strain>
    </source>
</reference>
<dbReference type="Gene3D" id="1.10.3720.10">
    <property type="entry name" value="MetI-like"/>
    <property type="match status" value="1"/>
</dbReference>
<evidence type="ECO:0000256" key="4">
    <source>
        <dbReference type="ARBA" id="ARBA00022692"/>
    </source>
</evidence>
<feature type="domain" description="ABC transmembrane type-1" evidence="8">
    <location>
        <begin position="84"/>
        <end position="300"/>
    </location>
</feature>
<comment type="similarity">
    <text evidence="7">Belongs to the binding-protein-dependent transport system permease family.</text>
</comment>
<dbReference type="SUPFAM" id="SSF161098">
    <property type="entry name" value="MetI-like"/>
    <property type="match status" value="1"/>
</dbReference>
<dbReference type="GeneID" id="86060160"/>
<evidence type="ECO:0000313" key="12">
    <source>
        <dbReference type="Proteomes" id="UP000095651"/>
    </source>
</evidence>
<evidence type="ECO:0000313" key="9">
    <source>
        <dbReference type="EMBL" id="CUN76470.1"/>
    </source>
</evidence>
<dbReference type="PROSITE" id="PS50928">
    <property type="entry name" value="ABC_TM1"/>
    <property type="match status" value="1"/>
</dbReference>
<feature type="transmembrane region" description="Helical" evidence="7">
    <location>
        <begin position="25"/>
        <end position="46"/>
    </location>
</feature>
<evidence type="ECO:0000256" key="3">
    <source>
        <dbReference type="ARBA" id="ARBA00022475"/>
    </source>
</evidence>
<keyword evidence="4 7" id="KW-0812">Transmembrane</keyword>
<keyword evidence="3" id="KW-1003">Cell membrane</keyword>
<dbReference type="EMBL" id="QSON01000017">
    <property type="protein sequence ID" value="RGI98128.1"/>
    <property type="molecule type" value="Genomic_DNA"/>
</dbReference>
<dbReference type="GO" id="GO:0055085">
    <property type="term" value="P:transmembrane transport"/>
    <property type="evidence" value="ECO:0007669"/>
    <property type="project" value="InterPro"/>
</dbReference>
<evidence type="ECO:0000313" key="14">
    <source>
        <dbReference type="Proteomes" id="UP000263014"/>
    </source>
</evidence>
<accession>A0A173ZLH0</accession>
<dbReference type="PANTHER" id="PTHR43227">
    <property type="entry name" value="BLL4140 PROTEIN"/>
    <property type="match status" value="1"/>
</dbReference>
<dbReference type="AlphaFoldDB" id="A0A173ZLH0"/>
<dbReference type="GO" id="GO:0005886">
    <property type="term" value="C:plasma membrane"/>
    <property type="evidence" value="ECO:0007669"/>
    <property type="project" value="UniProtKB-SubCell"/>
</dbReference>
<dbReference type="EMBL" id="QTJW01000031">
    <property type="protein sequence ID" value="RGD66992.1"/>
    <property type="molecule type" value="Genomic_DNA"/>
</dbReference>
<name>A0A173ZLH0_9FIRM</name>
<evidence type="ECO:0000256" key="7">
    <source>
        <dbReference type="RuleBase" id="RU363032"/>
    </source>
</evidence>
<feature type="transmembrane region" description="Helical" evidence="7">
    <location>
        <begin position="186"/>
        <end position="205"/>
    </location>
</feature>
<feature type="transmembrane region" description="Helical" evidence="7">
    <location>
        <begin position="279"/>
        <end position="300"/>
    </location>
</feature>
<proteinExistence type="inferred from homology"/>
<evidence type="ECO:0000259" key="8">
    <source>
        <dbReference type="PROSITE" id="PS50928"/>
    </source>
</evidence>
<dbReference type="InterPro" id="IPR035906">
    <property type="entry name" value="MetI-like_sf"/>
</dbReference>
<reference evidence="13 14" key="2">
    <citation type="submission" date="2018-08" db="EMBL/GenBank/DDBJ databases">
        <title>A genome reference for cultivated species of the human gut microbiota.</title>
        <authorList>
            <person name="Zou Y."/>
            <person name="Xue W."/>
            <person name="Luo G."/>
        </authorList>
    </citation>
    <scope>NUCLEOTIDE SEQUENCE [LARGE SCALE GENOMIC DNA]</scope>
    <source>
        <strain evidence="10 13">AF19-13AC</strain>
        <strain evidence="11 14">TM09-12</strain>
    </source>
</reference>
<sequence>MGKVAGRKRRRKEGRHVTIRQTYQYHLLMLPGFIILFIYTIIPFFGNIMAFQNYQPIMGFLKSKWVGLANFKHMLLLPDTARIFRNSFTIAVGKLVLTMVLSIFFAILLNEITSVKFKKSVQTICFLPHFLSWVILATIFKNLLDTGGILNQGLMSLGILKEPLMFLGSNKLFQGVVISTDVWKEFGYGAIIFIAALMGINPELYEAASVDGAGRLAKIWHITLPSIRVTIVMVATLNIANILNAGFDQIYNMYSPVVYQSGDIIDTYVYRLSFVNAQYSLATAIGLLKSAISFIMIVTAHKMAKKFANYQIF</sequence>
<evidence type="ECO:0000313" key="10">
    <source>
        <dbReference type="EMBL" id="RGD66992.1"/>
    </source>
</evidence>